<reference evidence="2 3" key="1">
    <citation type="submission" date="2019-08" db="EMBL/GenBank/DDBJ databases">
        <authorList>
            <person name="Peeters C."/>
        </authorList>
    </citation>
    <scope>NUCLEOTIDE SEQUENCE [LARGE SCALE GENOMIC DNA]</scope>
    <source>
        <strain evidence="2 3">LMG 31115</strain>
    </source>
</reference>
<dbReference type="Proteomes" id="UP000333828">
    <property type="component" value="Unassembled WGS sequence"/>
</dbReference>
<keyword evidence="1" id="KW-0812">Transmembrane</keyword>
<keyword evidence="1" id="KW-1133">Transmembrane helix</keyword>
<dbReference type="AlphaFoldDB" id="A0A5E4YR28"/>
<accession>A0A5E4YR28</accession>
<keyword evidence="1" id="KW-0472">Membrane</keyword>
<protein>
    <submittedName>
        <fullName evidence="2">Uncharacterized protein</fullName>
    </submittedName>
</protein>
<sequence>MIHPTLPARQVKCGFNIGALLFGTLWAYTEGLMVQGGRMAAADAAAAIFVYAGQPALVVAGLILFAAKNVYAARHGGTWIRTQLVRQGYREAGGESA</sequence>
<evidence type="ECO:0000313" key="3">
    <source>
        <dbReference type="Proteomes" id="UP000333828"/>
    </source>
</evidence>
<organism evidence="2 3">
    <name type="scientific">Pandoraea iniqua</name>
    <dbReference type="NCBI Taxonomy" id="2508288"/>
    <lineage>
        <taxon>Bacteria</taxon>
        <taxon>Pseudomonadati</taxon>
        <taxon>Pseudomonadota</taxon>
        <taxon>Betaproteobacteria</taxon>
        <taxon>Burkholderiales</taxon>
        <taxon>Burkholderiaceae</taxon>
        <taxon>Pandoraea</taxon>
    </lineage>
</organism>
<proteinExistence type="predicted"/>
<feature type="transmembrane region" description="Helical" evidence="1">
    <location>
        <begin position="12"/>
        <end position="28"/>
    </location>
</feature>
<evidence type="ECO:0000313" key="2">
    <source>
        <dbReference type="EMBL" id="VVE51246.1"/>
    </source>
</evidence>
<feature type="transmembrane region" description="Helical" evidence="1">
    <location>
        <begin position="48"/>
        <end position="67"/>
    </location>
</feature>
<name>A0A5E4YR28_9BURK</name>
<gene>
    <name evidence="2" type="ORF">PIN31115_04684</name>
</gene>
<dbReference type="EMBL" id="CABPSI010000005">
    <property type="protein sequence ID" value="VVE51246.1"/>
    <property type="molecule type" value="Genomic_DNA"/>
</dbReference>
<keyword evidence="3" id="KW-1185">Reference proteome</keyword>
<evidence type="ECO:0000256" key="1">
    <source>
        <dbReference type="SAM" id="Phobius"/>
    </source>
</evidence>